<dbReference type="GO" id="GO:0016787">
    <property type="term" value="F:hydrolase activity"/>
    <property type="evidence" value="ECO:0007669"/>
    <property type="project" value="InterPro"/>
</dbReference>
<dbReference type="InterPro" id="IPR000330">
    <property type="entry name" value="SNF2_N"/>
</dbReference>
<dbReference type="InterPro" id="IPR001650">
    <property type="entry name" value="Helicase_C-like"/>
</dbReference>
<evidence type="ECO:0000259" key="2">
    <source>
        <dbReference type="PROSITE" id="PS51192"/>
    </source>
</evidence>
<dbReference type="GO" id="GO:0003677">
    <property type="term" value="F:DNA binding"/>
    <property type="evidence" value="ECO:0007669"/>
    <property type="project" value="InterPro"/>
</dbReference>
<dbReference type="InterPro" id="IPR027417">
    <property type="entry name" value="P-loop_NTPase"/>
</dbReference>
<evidence type="ECO:0000313" key="4">
    <source>
        <dbReference type="EMBL" id="MDC2829088.1"/>
    </source>
</evidence>
<organism evidence="4 5">
    <name type="scientific">Limosilactobacillus mucosae</name>
    <name type="common">Lactobacillus mucosae</name>
    <dbReference type="NCBI Taxonomy" id="97478"/>
    <lineage>
        <taxon>Bacteria</taxon>
        <taxon>Bacillati</taxon>
        <taxon>Bacillota</taxon>
        <taxon>Bacilli</taxon>
        <taxon>Lactobacillales</taxon>
        <taxon>Lactobacillaceae</taxon>
        <taxon>Limosilactobacillus</taxon>
    </lineage>
</organism>
<evidence type="ECO:0000256" key="1">
    <source>
        <dbReference type="SAM" id="MobiDB-lite"/>
    </source>
</evidence>
<dbReference type="RefSeq" id="WP_272225748.1">
    <property type="nucleotide sequence ID" value="NZ_JAQONE010000005.1"/>
</dbReference>
<dbReference type="Gene3D" id="3.40.50.10810">
    <property type="entry name" value="Tandem AAA-ATPase domain"/>
    <property type="match status" value="2"/>
</dbReference>
<protein>
    <submittedName>
        <fullName evidence="4">SNF2-related protein</fullName>
    </submittedName>
</protein>
<feature type="domain" description="Helicase C-terminal" evidence="3">
    <location>
        <begin position="629"/>
        <end position="806"/>
    </location>
</feature>
<reference evidence="4" key="1">
    <citation type="submission" date="2023-01" db="EMBL/GenBank/DDBJ databases">
        <title>Genome analysis of 13 Lactobacillus isolated from gut of wild boar.</title>
        <authorList>
            <person name="Papp P."/>
            <person name="Libisch B."/>
            <person name="Nagy T."/>
            <person name="Olasz F."/>
        </authorList>
    </citation>
    <scope>NUCLEOTIDE SEQUENCE</scope>
    <source>
        <strain evidence="4">F146</strain>
    </source>
</reference>
<dbReference type="AlphaFoldDB" id="A0AAJ1HQY1"/>
<dbReference type="PROSITE" id="PS51194">
    <property type="entry name" value="HELICASE_CTER"/>
    <property type="match status" value="1"/>
</dbReference>
<evidence type="ECO:0000259" key="3">
    <source>
        <dbReference type="PROSITE" id="PS51194"/>
    </source>
</evidence>
<evidence type="ECO:0000313" key="5">
    <source>
        <dbReference type="Proteomes" id="UP001220670"/>
    </source>
</evidence>
<feature type="domain" description="Helicase ATP-binding" evidence="2">
    <location>
        <begin position="228"/>
        <end position="481"/>
    </location>
</feature>
<dbReference type="SMART" id="SM00490">
    <property type="entry name" value="HELICc"/>
    <property type="match status" value="1"/>
</dbReference>
<dbReference type="Pfam" id="PF00271">
    <property type="entry name" value="Helicase_C"/>
    <property type="match status" value="1"/>
</dbReference>
<dbReference type="Gene3D" id="3.40.50.300">
    <property type="entry name" value="P-loop containing nucleotide triphosphate hydrolases"/>
    <property type="match status" value="1"/>
</dbReference>
<dbReference type="SUPFAM" id="SSF52540">
    <property type="entry name" value="P-loop containing nucleoside triphosphate hydrolases"/>
    <property type="match status" value="2"/>
</dbReference>
<dbReference type="EMBL" id="JAQONE010000005">
    <property type="protein sequence ID" value="MDC2829088.1"/>
    <property type="molecule type" value="Genomic_DNA"/>
</dbReference>
<feature type="region of interest" description="Disordered" evidence="1">
    <location>
        <begin position="1035"/>
        <end position="1066"/>
    </location>
</feature>
<dbReference type="Pfam" id="PF00176">
    <property type="entry name" value="SNF2-rel_dom"/>
    <property type="match status" value="1"/>
</dbReference>
<dbReference type="PANTHER" id="PTHR41313:SF1">
    <property type="entry name" value="DNA METHYLASE ADENINE-SPECIFIC DOMAIN-CONTAINING PROTEIN"/>
    <property type="match status" value="1"/>
</dbReference>
<feature type="compositionally biased region" description="Acidic residues" evidence="1">
    <location>
        <begin position="1044"/>
        <end position="1055"/>
    </location>
</feature>
<gene>
    <name evidence="4" type="ORF">PO250_01895</name>
</gene>
<name>A0AAJ1HQY1_LIMMU</name>
<sequence length="1218" mass="140587">MEKNTTEMLKNTFGHELQMLDKAKPKRITFTDIGIKLSSPWLPKHAIACFLRDYVINPKENFEYKTVYNELFTDRNDKINPDAFIVDSAIGRQLTSQFMNRFHWERSSEYAIQRDGADLRNWDGIMPVLNEMLTGNRKSITMSIPIDNNRTKTVLDEVATATLRTKEDKLEKDFLDYFRQHADLMREIEDAYNTTMNRRVVKKYNGEMIKVDGLSNQYELRDYQKNAVMRIIQTGRALLAHEVGMGKTLTMLSAAFKLRDLGIANRPCITVPSALVEQFGRDALKFFPTRKVLVADKRDFTAKNRRRFYTRIMNSDFDVIIMSHEQFQRISLTPEFLESCINRQAEAYRESLEDVRVNDNLPKRTVKSIQAKLNSYETKLNIIRKDTSKYDDNFLFFEDLGIDFLFVDEAHYFKNYVPATQFDNIRGMLTNKASARAEDMLFKCQYLQSQYDNSHVVFATGTPVSNTVGEMWVMENYIQPDVLKASGNETFDKWVSTFGNIKTSMELNTTGDGYRAVNRLSDFSNLPELMAQYRTSADVRLTSQLDKSLINIPESKKIIVQSFMTPAQEDKFEELVTRSEALKTEHIDPAEDNMLKITHEARTATLDMRLIDESYTRGDSTKLMQCAENLVRIYKRTDDVKGTQIVFSDLGTPKANGKFSAYEDLKAILVEMGIPEEEIAFVHDYDSPKLKPILQDKMNSGQIRIMIGSTSKGGTGFNVQKRVKAIHHLDVPWKPSDLIQRNGRGVRNGNMFKEVEIYSYITKGSFDNYLWQIQEQKLKYITEIMTARDIMRAMHDEDEQTMTASQFKAIATGNPYMRLRMTMENEITLLSNQKRSFERSKSVMLQKQYIAKSRLQTNKEELEGVRKDIPFSEQSEAQSSLYQIEFADGQYFDKPTQAADHLRNILRDVVNELRNEDDPIAEYRGYKIYARKGDQKFNKRSMQYGPKVILEVCHEGRHIIETYPISTTYWTGVGVLHRIKNIVSVNALKREEIELSVEIEKDERTLATDLTNTFEQQSKLDYSRAKLNTLIAAMSEQEHQNDSKEDDEEKTDSEDDEKKTDSKESLDVIASRLSDFDEQWQKDHPDFEVSKNVVVQGESDQEVQQKFMEAVNNYNDALFETIPDDESADESDKAPKVIQAEVEDDNKPEESKDLQLDLSSTSTDDKAVDDAEKQAEISVLKPATPPAKQTEDYTKEELAHIMKNAVKLKQDEYQLSLF</sequence>
<dbReference type="GO" id="GO:0005524">
    <property type="term" value="F:ATP binding"/>
    <property type="evidence" value="ECO:0007669"/>
    <property type="project" value="InterPro"/>
</dbReference>
<feature type="compositionally biased region" description="Basic and acidic residues" evidence="1">
    <location>
        <begin position="1056"/>
        <end position="1066"/>
    </location>
</feature>
<dbReference type="SMART" id="SM00487">
    <property type="entry name" value="DEXDc"/>
    <property type="match status" value="1"/>
</dbReference>
<dbReference type="PANTHER" id="PTHR41313">
    <property type="entry name" value="ADENINE-SPECIFIC METHYLTRANSFERASE"/>
    <property type="match status" value="1"/>
</dbReference>
<dbReference type="InterPro" id="IPR038718">
    <property type="entry name" value="SNF2-like_sf"/>
</dbReference>
<dbReference type="PROSITE" id="PS51192">
    <property type="entry name" value="HELICASE_ATP_BIND_1"/>
    <property type="match status" value="1"/>
</dbReference>
<feature type="region of interest" description="Disordered" evidence="1">
    <location>
        <begin position="1119"/>
        <end position="1193"/>
    </location>
</feature>
<comment type="caution">
    <text evidence="4">The sequence shown here is derived from an EMBL/GenBank/DDBJ whole genome shotgun (WGS) entry which is preliminary data.</text>
</comment>
<accession>A0AAJ1HQY1</accession>
<dbReference type="InterPro" id="IPR014001">
    <property type="entry name" value="Helicase_ATP-bd"/>
</dbReference>
<dbReference type="Proteomes" id="UP001220670">
    <property type="component" value="Unassembled WGS sequence"/>
</dbReference>
<proteinExistence type="predicted"/>
<dbReference type="InterPro" id="IPR052933">
    <property type="entry name" value="DNA_Protect_Modify"/>
</dbReference>
<feature type="compositionally biased region" description="Basic and acidic residues" evidence="1">
    <location>
        <begin position="1163"/>
        <end position="1175"/>
    </location>
</feature>